<feature type="transmembrane region" description="Helical" evidence="5">
    <location>
        <begin position="73"/>
        <end position="91"/>
    </location>
</feature>
<evidence type="ECO:0000256" key="1">
    <source>
        <dbReference type="ARBA" id="ARBA00004141"/>
    </source>
</evidence>
<organism evidence="7">
    <name type="scientific">freshwater metagenome</name>
    <dbReference type="NCBI Taxonomy" id="449393"/>
    <lineage>
        <taxon>unclassified sequences</taxon>
        <taxon>metagenomes</taxon>
        <taxon>ecological metagenomes</taxon>
    </lineage>
</organism>
<feature type="transmembrane region" description="Helical" evidence="5">
    <location>
        <begin position="277"/>
        <end position="307"/>
    </location>
</feature>
<dbReference type="Pfam" id="PF13515">
    <property type="entry name" value="FUSC_2"/>
    <property type="match status" value="1"/>
</dbReference>
<keyword evidence="3 5" id="KW-1133">Transmembrane helix</keyword>
<dbReference type="EMBL" id="CAFBMR010000005">
    <property type="protein sequence ID" value="CAB4903864.1"/>
    <property type="molecule type" value="Genomic_DNA"/>
</dbReference>
<proteinExistence type="predicted"/>
<feature type="transmembrane region" description="Helical" evidence="5">
    <location>
        <begin position="244"/>
        <end position="265"/>
    </location>
</feature>
<evidence type="ECO:0000313" key="7">
    <source>
        <dbReference type="EMBL" id="CAB4903864.1"/>
    </source>
</evidence>
<comment type="subcellular location">
    <subcellularLocation>
        <location evidence="1">Membrane</location>
        <topology evidence="1">Multi-pass membrane protein</topology>
    </subcellularLocation>
</comment>
<sequence>MPSPWVESIKHSLSIDISKVPYAYPLRTATIFAISGGAQVISGHTAMLVPSSVAILFIGLVDAPDPMRTRFHVWWRTTFAFVLSVLVSIVVAPYPVVHVIATGIVAAMCGYVGIIGMRCAVAGLLTLVLFTVFSGTPEYGFSVIETPLAVLCACAFYGLVAWATTPLMHMRRRIPIFTPLPWRSALFTRHGISDGFVRHAIRLAVAIMIGTVLSEVLDFPHAYWIPMTVAWVAKPDLTGTVSKIVYRVLGTLLGVLVVAVVFTTFPNVTPLELGMAILGCLLVSMMIWVNYSFSTIGITIFVISLFSIEGDPLSDTLPWRISATLIAGALVAAASYIWPTRPAAP</sequence>
<feature type="transmembrane region" description="Helical" evidence="5">
    <location>
        <begin position="41"/>
        <end position="61"/>
    </location>
</feature>
<evidence type="ECO:0000256" key="4">
    <source>
        <dbReference type="ARBA" id="ARBA00023136"/>
    </source>
</evidence>
<feature type="transmembrane region" description="Helical" evidence="5">
    <location>
        <begin position="97"/>
        <end position="114"/>
    </location>
</feature>
<dbReference type="AlphaFoldDB" id="A0A6J7GAQ0"/>
<evidence type="ECO:0000256" key="3">
    <source>
        <dbReference type="ARBA" id="ARBA00022989"/>
    </source>
</evidence>
<evidence type="ECO:0000256" key="5">
    <source>
        <dbReference type="SAM" id="Phobius"/>
    </source>
</evidence>
<dbReference type="InterPro" id="IPR049453">
    <property type="entry name" value="Memb_transporter_dom"/>
</dbReference>
<protein>
    <submittedName>
        <fullName evidence="7">Unannotated protein</fullName>
    </submittedName>
</protein>
<feature type="transmembrane region" description="Helical" evidence="5">
    <location>
        <begin position="319"/>
        <end position="338"/>
    </location>
</feature>
<dbReference type="GO" id="GO:0016020">
    <property type="term" value="C:membrane"/>
    <property type="evidence" value="ECO:0007669"/>
    <property type="project" value="UniProtKB-SubCell"/>
</dbReference>
<name>A0A6J7GAQ0_9ZZZZ</name>
<keyword evidence="4 5" id="KW-0472">Membrane</keyword>
<feature type="domain" description="Integral membrane bound transporter" evidence="6">
    <location>
        <begin position="211"/>
        <end position="332"/>
    </location>
</feature>
<feature type="transmembrane region" description="Helical" evidence="5">
    <location>
        <begin position="148"/>
        <end position="168"/>
    </location>
</feature>
<keyword evidence="2 5" id="KW-0812">Transmembrane</keyword>
<accession>A0A6J7GAQ0</accession>
<gene>
    <name evidence="7" type="ORF">UFOPK3610_00288</name>
</gene>
<reference evidence="7" key="1">
    <citation type="submission" date="2020-05" db="EMBL/GenBank/DDBJ databases">
        <authorList>
            <person name="Chiriac C."/>
            <person name="Salcher M."/>
            <person name="Ghai R."/>
            <person name="Kavagutti S V."/>
        </authorList>
    </citation>
    <scope>NUCLEOTIDE SEQUENCE</scope>
</reference>
<feature type="transmembrane region" description="Helical" evidence="5">
    <location>
        <begin position="119"/>
        <end position="136"/>
    </location>
</feature>
<evidence type="ECO:0000259" key="6">
    <source>
        <dbReference type="Pfam" id="PF13515"/>
    </source>
</evidence>
<evidence type="ECO:0000256" key="2">
    <source>
        <dbReference type="ARBA" id="ARBA00022692"/>
    </source>
</evidence>